<accession>A0A1L5P5E7</accession>
<evidence type="ECO:0000313" key="3">
    <source>
        <dbReference type="Proteomes" id="UP000185109"/>
    </source>
</evidence>
<reference evidence="2 3" key="1">
    <citation type="submission" date="2016-09" db="EMBL/GenBank/DDBJ databases">
        <title>The complete genome sequences of Rhizobium gallicum, symbiovars gallicum and phaseoli, symbionts associated to common bean (Phaseolus vulgaris).</title>
        <authorList>
            <person name="Bustos P."/>
            <person name="Santamaria R.I."/>
            <person name="Perez-Carrascal O.M."/>
            <person name="Juarez S."/>
            <person name="Lozano L."/>
            <person name="Martinez-Flores I."/>
            <person name="Martinez-Romero E."/>
            <person name="Cevallos M."/>
            <person name="Romero D."/>
            <person name="Davila G."/>
            <person name="Gonzalez V."/>
        </authorList>
    </citation>
    <scope>NUCLEOTIDE SEQUENCE [LARGE SCALE GENOMIC DNA]</scope>
    <source>
        <strain evidence="2 3">8C-3</strain>
    </source>
</reference>
<dbReference type="GO" id="GO:0004497">
    <property type="term" value="F:monooxygenase activity"/>
    <property type="evidence" value="ECO:0007669"/>
    <property type="project" value="UniProtKB-KW"/>
</dbReference>
<name>A0A1L5P5E7_RHIET</name>
<dbReference type="InterPro" id="IPR036188">
    <property type="entry name" value="FAD/NAD-bd_sf"/>
</dbReference>
<dbReference type="EMBL" id="CP017241">
    <property type="protein sequence ID" value="APO75371.1"/>
    <property type="molecule type" value="Genomic_DNA"/>
</dbReference>
<organism evidence="2 3">
    <name type="scientific">Rhizobium etli 8C-3</name>
    <dbReference type="NCBI Taxonomy" id="538025"/>
    <lineage>
        <taxon>Bacteria</taxon>
        <taxon>Pseudomonadati</taxon>
        <taxon>Pseudomonadota</taxon>
        <taxon>Alphaproteobacteria</taxon>
        <taxon>Hyphomicrobiales</taxon>
        <taxon>Rhizobiaceae</taxon>
        <taxon>Rhizobium/Agrobacterium group</taxon>
        <taxon>Rhizobium</taxon>
    </lineage>
</organism>
<dbReference type="Proteomes" id="UP000185109">
    <property type="component" value="Chromosome"/>
</dbReference>
<protein>
    <submittedName>
        <fullName evidence="2">FAD-binding monooxygenase domain-containing protein</fullName>
    </submittedName>
</protein>
<proteinExistence type="predicted"/>
<keyword evidence="2" id="KW-0560">Oxidoreductase</keyword>
<evidence type="ECO:0000259" key="1">
    <source>
        <dbReference type="Pfam" id="PF01494"/>
    </source>
</evidence>
<evidence type="ECO:0000313" key="2">
    <source>
        <dbReference type="EMBL" id="APO75371.1"/>
    </source>
</evidence>
<sequence>MGAGHRSILIAGAGATGLAAAIELARRGFRPRIVDSALGPVPLSQSRALGIARTLTSLSSSRAADAILRSVAGYDRPPPVWIDGAQ</sequence>
<dbReference type="SUPFAM" id="SSF51905">
    <property type="entry name" value="FAD/NAD(P)-binding domain"/>
    <property type="match status" value="1"/>
</dbReference>
<gene>
    <name evidence="2" type="ORF">AM571_CH02563</name>
</gene>
<dbReference type="Gene3D" id="3.50.50.60">
    <property type="entry name" value="FAD/NAD(P)-binding domain"/>
    <property type="match status" value="1"/>
</dbReference>
<dbReference type="Pfam" id="PF01494">
    <property type="entry name" value="FAD_binding_3"/>
    <property type="match status" value="1"/>
</dbReference>
<keyword evidence="2" id="KW-0503">Monooxygenase</keyword>
<dbReference type="InterPro" id="IPR002938">
    <property type="entry name" value="FAD-bd"/>
</dbReference>
<dbReference type="GO" id="GO:0071949">
    <property type="term" value="F:FAD binding"/>
    <property type="evidence" value="ECO:0007669"/>
    <property type="project" value="InterPro"/>
</dbReference>
<feature type="domain" description="FAD-binding" evidence="1">
    <location>
        <begin position="8"/>
        <end position="68"/>
    </location>
</feature>
<dbReference type="AlphaFoldDB" id="A0A1L5P5E7"/>